<dbReference type="PROSITE" id="PS50016">
    <property type="entry name" value="ZF_PHD_2"/>
    <property type="match status" value="1"/>
</dbReference>
<dbReference type="InterPro" id="IPR011011">
    <property type="entry name" value="Znf_FYVE_PHD"/>
</dbReference>
<dbReference type="CDD" id="cd04301">
    <property type="entry name" value="NAT_SF"/>
    <property type="match status" value="1"/>
</dbReference>
<dbReference type="InterPro" id="IPR056511">
    <property type="entry name" value="IDM1_C"/>
</dbReference>
<dbReference type="GO" id="GO:0005634">
    <property type="term" value="C:nucleus"/>
    <property type="evidence" value="ECO:0007669"/>
    <property type="project" value="TreeGrafter"/>
</dbReference>
<dbReference type="SMART" id="SM00743">
    <property type="entry name" value="Agenet"/>
    <property type="match status" value="2"/>
</dbReference>
<feature type="domain" description="N-acetyltransferase" evidence="7">
    <location>
        <begin position="800"/>
        <end position="953"/>
    </location>
</feature>
<dbReference type="SMART" id="SM00249">
    <property type="entry name" value="PHD"/>
    <property type="match status" value="2"/>
</dbReference>
<dbReference type="PANTHER" id="PTHR46309">
    <property type="entry name" value="PHD FINGER PROTEIN 12"/>
    <property type="match status" value="1"/>
</dbReference>
<evidence type="ECO:0000256" key="3">
    <source>
        <dbReference type="ARBA" id="ARBA00022833"/>
    </source>
</evidence>
<accession>A0A5J5BYR9</accession>
<dbReference type="InterPro" id="IPR014002">
    <property type="entry name" value="Agenet_dom_plant"/>
</dbReference>
<evidence type="ECO:0008006" key="10">
    <source>
        <dbReference type="Google" id="ProtNLM"/>
    </source>
</evidence>
<gene>
    <name evidence="8" type="ORF">F0562_003509</name>
</gene>
<dbReference type="PROSITE" id="PS51186">
    <property type="entry name" value="GNAT"/>
    <property type="match status" value="1"/>
</dbReference>
<keyword evidence="9" id="KW-1185">Reference proteome</keyword>
<dbReference type="InterPro" id="IPR019787">
    <property type="entry name" value="Znf_PHD-finger"/>
</dbReference>
<protein>
    <recommendedName>
        <fullName evidence="10">PHD-type domain-containing protein</fullName>
    </recommendedName>
</protein>
<dbReference type="GO" id="GO:0008270">
    <property type="term" value="F:zinc ion binding"/>
    <property type="evidence" value="ECO:0007669"/>
    <property type="project" value="UniProtKB-KW"/>
</dbReference>
<dbReference type="InterPro" id="IPR008395">
    <property type="entry name" value="Agenet-like_dom"/>
</dbReference>
<dbReference type="AlphaFoldDB" id="A0A5J5BYR9"/>
<dbReference type="Pfam" id="PF23011">
    <property type="entry name" value="PHD-1st_NSD"/>
    <property type="match status" value="1"/>
</dbReference>
<proteinExistence type="predicted"/>
<evidence type="ECO:0000256" key="1">
    <source>
        <dbReference type="ARBA" id="ARBA00022723"/>
    </source>
</evidence>
<keyword evidence="1" id="KW-0479">Metal-binding</keyword>
<dbReference type="Pfam" id="PF05641">
    <property type="entry name" value="Agenet"/>
    <property type="match status" value="1"/>
</dbReference>
<organism evidence="8 9">
    <name type="scientific">Nyssa sinensis</name>
    <dbReference type="NCBI Taxonomy" id="561372"/>
    <lineage>
        <taxon>Eukaryota</taxon>
        <taxon>Viridiplantae</taxon>
        <taxon>Streptophyta</taxon>
        <taxon>Embryophyta</taxon>
        <taxon>Tracheophyta</taxon>
        <taxon>Spermatophyta</taxon>
        <taxon>Magnoliopsida</taxon>
        <taxon>eudicotyledons</taxon>
        <taxon>Gunneridae</taxon>
        <taxon>Pentapetalae</taxon>
        <taxon>asterids</taxon>
        <taxon>Cornales</taxon>
        <taxon>Nyssaceae</taxon>
        <taxon>Nyssa</taxon>
    </lineage>
</organism>
<dbReference type="Gene3D" id="3.40.630.30">
    <property type="match status" value="1"/>
</dbReference>
<dbReference type="GO" id="GO:0006357">
    <property type="term" value="P:regulation of transcription by RNA polymerase II"/>
    <property type="evidence" value="ECO:0007669"/>
    <property type="project" value="TreeGrafter"/>
</dbReference>
<dbReference type="Proteomes" id="UP000325577">
    <property type="component" value="Linkage Group LG1"/>
</dbReference>
<dbReference type="InterPro" id="IPR042163">
    <property type="entry name" value="PHF12"/>
</dbReference>
<dbReference type="GO" id="GO:0003714">
    <property type="term" value="F:transcription corepressor activity"/>
    <property type="evidence" value="ECO:0007669"/>
    <property type="project" value="InterPro"/>
</dbReference>
<evidence type="ECO:0000259" key="6">
    <source>
        <dbReference type="PROSITE" id="PS50016"/>
    </source>
</evidence>
<dbReference type="PANTHER" id="PTHR46309:SF14">
    <property type="entry name" value="PHD-TYPE DOMAIN-CONTAINING PROTEIN"/>
    <property type="match status" value="1"/>
</dbReference>
<keyword evidence="2 4" id="KW-0863">Zinc-finger</keyword>
<dbReference type="InterPro" id="IPR059153">
    <property type="entry name" value="NSD_PHD-1st"/>
</dbReference>
<dbReference type="Pfam" id="PF23209">
    <property type="entry name" value="IDM1_C"/>
    <property type="match status" value="1"/>
</dbReference>
<dbReference type="OrthoDB" id="429143at2759"/>
<feature type="domain" description="PHD-type" evidence="6">
    <location>
        <begin position="666"/>
        <end position="711"/>
    </location>
</feature>
<sequence length="997" mass="114481">MNQRKLLLHEKVEVRQFEGGLRGSWHPGVVVDVSHLHRSVEYDELLSEEGDSEKLIESITVTKAVEGLCKRHHIPVTYRGHIRPRPSSLQPDFCKAKLSFGTCVDAFFEDAWWEGVVFYSDEDSTECSVYFPDEGDERKFSVSDLRVSREWDEFLDCWKERGSWVLVDLAKQHEGDAHFVKKVWCHIQLNFGFMKMISEWTCGGYNLWSKYFQEIILEIAIELSWKELGNINTPECIIKKKGRKQKKSQQTNFNCCLSNSVAQARNSSGFNSIRPRLNRKQKASLDESEQKKSSLSTIRKRAPKIPQRTYLNSHSNDSVVQARNSISFKFVRSNLNRKGKTSLGKSKQKKHSLKNNLKFRMPVIHIANEHSFQADNSFGEKKLSACVSVIQDNNIAECICDQVPSSCSGQKNEEGNCVSLLSPEQHSPRMEDYLEKLKPLRIYEGEDRQFLIDCRTRKKSITNDVCLQISGRGSCNRTANDCLGQNKRELSQVISIKKQLLVQKRSTLDRLKFDRGYEYAVGSLGMEKDLGHDALHVQDNQSVCKRGKLTHPEQIKSNITIGLPICSQRQKKREALNVCIKRSKYSMMGRKVSKKFQQTGVKIMPPSKEEPKEFGSKKTEDNGIVSCCLRTLPFANSENGVSLKDMVSRPRKHKRKRGYLGCYQNDTICMVCHYGGELILCDHCPCSYHLTCIDLKDAPDGKWFCPSCRCGLCGKRDSSSDCQLFTDVCHQCTRQYHVDCLRKAGFLFPRNHPGQKFCSQECFKLCARLHQILGLTNSTNVEGLTWTLIRSGKNDSQMHDFTRTHTSHGLSRALNLMRECFQPVIEPHAKRDLVVDVFSNSVSRFKRLDFRGFYVMALQNGNELVSVATVRIHGHKVAEMPLVGTHFKYRRQGMCRLLVHELEKMLTELSIERLVLPAISELRETWETKFGFSEMLLPERLEFLGYPFLVFQRTTIFQKVLRKSIIAKYRRDLAQESQESGQNMAQVSGTRRSWAWL</sequence>
<feature type="compositionally biased region" description="Basic and acidic residues" evidence="5">
    <location>
        <begin position="283"/>
        <end position="292"/>
    </location>
</feature>
<dbReference type="PROSITE" id="PS01359">
    <property type="entry name" value="ZF_PHD_1"/>
    <property type="match status" value="1"/>
</dbReference>
<dbReference type="InterPro" id="IPR019786">
    <property type="entry name" value="Zinc_finger_PHD-type_CS"/>
</dbReference>
<dbReference type="InterPro" id="IPR013083">
    <property type="entry name" value="Znf_RING/FYVE/PHD"/>
</dbReference>
<evidence type="ECO:0000313" key="8">
    <source>
        <dbReference type="EMBL" id="KAA8547080.1"/>
    </source>
</evidence>
<dbReference type="SUPFAM" id="SSF57903">
    <property type="entry name" value="FYVE/PHD zinc finger"/>
    <property type="match status" value="1"/>
</dbReference>
<evidence type="ECO:0000259" key="7">
    <source>
        <dbReference type="PROSITE" id="PS51186"/>
    </source>
</evidence>
<dbReference type="InterPro" id="IPR016181">
    <property type="entry name" value="Acyl_CoA_acyltransferase"/>
</dbReference>
<evidence type="ECO:0000256" key="5">
    <source>
        <dbReference type="SAM" id="MobiDB-lite"/>
    </source>
</evidence>
<evidence type="ECO:0000313" key="9">
    <source>
        <dbReference type="Proteomes" id="UP000325577"/>
    </source>
</evidence>
<dbReference type="InterPro" id="IPR000182">
    <property type="entry name" value="GNAT_dom"/>
</dbReference>
<evidence type="ECO:0000256" key="2">
    <source>
        <dbReference type="ARBA" id="ARBA00022771"/>
    </source>
</evidence>
<evidence type="ECO:0000256" key="4">
    <source>
        <dbReference type="PROSITE-ProRule" id="PRU00146"/>
    </source>
</evidence>
<feature type="region of interest" description="Disordered" evidence="5">
    <location>
        <begin position="268"/>
        <end position="310"/>
    </location>
</feature>
<name>A0A5J5BYR9_9ASTE</name>
<dbReference type="GO" id="GO:0016747">
    <property type="term" value="F:acyltransferase activity, transferring groups other than amino-acyl groups"/>
    <property type="evidence" value="ECO:0007669"/>
    <property type="project" value="InterPro"/>
</dbReference>
<dbReference type="EMBL" id="CM018032">
    <property type="protein sequence ID" value="KAA8547080.1"/>
    <property type="molecule type" value="Genomic_DNA"/>
</dbReference>
<dbReference type="Gene3D" id="3.30.40.10">
    <property type="entry name" value="Zinc/RING finger domain, C3HC4 (zinc finger)"/>
    <property type="match status" value="1"/>
</dbReference>
<keyword evidence="3" id="KW-0862">Zinc</keyword>
<dbReference type="InterPro" id="IPR001965">
    <property type="entry name" value="Znf_PHD"/>
</dbReference>
<reference evidence="8 9" key="1">
    <citation type="submission" date="2019-09" db="EMBL/GenBank/DDBJ databases">
        <title>A chromosome-level genome assembly of the Chinese tupelo Nyssa sinensis.</title>
        <authorList>
            <person name="Yang X."/>
            <person name="Kang M."/>
            <person name="Yang Y."/>
            <person name="Xiong H."/>
            <person name="Wang M."/>
            <person name="Zhang Z."/>
            <person name="Wang Z."/>
            <person name="Wu H."/>
            <person name="Ma T."/>
            <person name="Liu J."/>
            <person name="Xi Z."/>
        </authorList>
    </citation>
    <scope>NUCLEOTIDE SEQUENCE [LARGE SCALE GENOMIC DNA]</scope>
    <source>
        <strain evidence="8">J267</strain>
        <tissue evidence="8">Leaf</tissue>
    </source>
</reference>
<dbReference type="SUPFAM" id="SSF55729">
    <property type="entry name" value="Acyl-CoA N-acyltransferases (Nat)"/>
    <property type="match status" value="1"/>
</dbReference>